<dbReference type="GO" id="GO:0031267">
    <property type="term" value="F:small GTPase binding"/>
    <property type="evidence" value="ECO:0007669"/>
    <property type="project" value="InterPro"/>
</dbReference>
<feature type="domain" description="Yip1" evidence="7">
    <location>
        <begin position="102"/>
        <end position="257"/>
    </location>
</feature>
<dbReference type="EMBL" id="KV417583">
    <property type="protein sequence ID" value="KZP17384.1"/>
    <property type="molecule type" value="Genomic_DNA"/>
</dbReference>
<evidence type="ECO:0000256" key="5">
    <source>
        <dbReference type="ARBA" id="ARBA00023136"/>
    </source>
</evidence>
<evidence type="ECO:0000313" key="8">
    <source>
        <dbReference type="EMBL" id="KZP17384.1"/>
    </source>
</evidence>
<comment type="similarity">
    <text evidence="2 6">Belongs to the YIP1 family.</text>
</comment>
<evidence type="ECO:0000256" key="2">
    <source>
        <dbReference type="ARBA" id="ARBA00010596"/>
    </source>
</evidence>
<feature type="transmembrane region" description="Helical" evidence="6">
    <location>
        <begin position="156"/>
        <end position="176"/>
    </location>
</feature>
<protein>
    <recommendedName>
        <fullName evidence="6">Protein YIP</fullName>
    </recommendedName>
</protein>
<dbReference type="Proteomes" id="UP000076532">
    <property type="component" value="Unassembled WGS sequence"/>
</dbReference>
<feature type="transmembrane region" description="Helical" evidence="6">
    <location>
        <begin position="215"/>
        <end position="234"/>
    </location>
</feature>
<dbReference type="PANTHER" id="PTHR12822:SF2">
    <property type="entry name" value="PROTEIN YIPF"/>
    <property type="match status" value="1"/>
</dbReference>
<sequence length="279" mass="30327">MSYVAVDADDHLEEGPDGLEFKSFLGTDAPPARSPGHVDRGYITDESRQQRAGASGFWSIEYYQAYFDVDTTTVLHRCISTLLALPLPFPPFSDSPSFLTTLAPNPDLYGPFWVLTTLIFTLYLSSSLGASITSFLSTPDTAFEYDFGLLSTSVALVYAYGLGLPVLLWLGLRWLGVGEWSVVEAVGVWGYAMFVWIPVSILCVIPVAILRWVLVGLAFGTSGAFLVVNVYPILDSAEAKAPRLLIFAIAALHAGLALSFKVLFFSYYIVKGGVVEAPV</sequence>
<evidence type="ECO:0000256" key="3">
    <source>
        <dbReference type="ARBA" id="ARBA00022692"/>
    </source>
</evidence>
<keyword evidence="5 6" id="KW-0472">Membrane</keyword>
<evidence type="ECO:0000256" key="4">
    <source>
        <dbReference type="ARBA" id="ARBA00022989"/>
    </source>
</evidence>
<dbReference type="Pfam" id="PF04893">
    <property type="entry name" value="Yip1"/>
    <property type="match status" value="1"/>
</dbReference>
<feature type="transmembrane region" description="Helical" evidence="6">
    <location>
        <begin position="112"/>
        <end position="136"/>
    </location>
</feature>
<keyword evidence="4 6" id="KW-1133">Transmembrane helix</keyword>
<feature type="transmembrane region" description="Helical" evidence="6">
    <location>
        <begin position="188"/>
        <end position="209"/>
    </location>
</feature>
<comment type="subcellular location">
    <subcellularLocation>
        <location evidence="6">Golgi apparatus membrane</location>
        <topology evidence="6">Multi-pass membrane protein</topology>
    </subcellularLocation>
    <subcellularLocation>
        <location evidence="1">Membrane</location>
        <topology evidence="1">Multi-pass membrane protein</topology>
    </subcellularLocation>
</comment>
<dbReference type="AlphaFoldDB" id="A0A166G1W0"/>
<organism evidence="8 9">
    <name type="scientific">Athelia psychrophila</name>
    <dbReference type="NCBI Taxonomy" id="1759441"/>
    <lineage>
        <taxon>Eukaryota</taxon>
        <taxon>Fungi</taxon>
        <taxon>Dikarya</taxon>
        <taxon>Basidiomycota</taxon>
        <taxon>Agaricomycotina</taxon>
        <taxon>Agaricomycetes</taxon>
        <taxon>Agaricomycetidae</taxon>
        <taxon>Atheliales</taxon>
        <taxon>Atheliaceae</taxon>
        <taxon>Athelia</taxon>
    </lineage>
</organism>
<gene>
    <name evidence="8" type="ORF">FIBSPDRAFT_934072</name>
</gene>
<dbReference type="STRING" id="436010.A0A166G1W0"/>
<evidence type="ECO:0000259" key="7">
    <source>
        <dbReference type="Pfam" id="PF04893"/>
    </source>
</evidence>
<dbReference type="PANTHER" id="PTHR12822">
    <property type="entry name" value="PROTEIN YIPF"/>
    <property type="match status" value="1"/>
</dbReference>
<dbReference type="GO" id="GO:0000139">
    <property type="term" value="C:Golgi membrane"/>
    <property type="evidence" value="ECO:0007669"/>
    <property type="project" value="UniProtKB-SubCell"/>
</dbReference>
<keyword evidence="9" id="KW-1185">Reference proteome</keyword>
<dbReference type="InterPro" id="IPR039765">
    <property type="entry name" value="Yip5/YIPF1/YIPF2"/>
</dbReference>
<accession>A0A166G1W0</accession>
<dbReference type="GO" id="GO:0016192">
    <property type="term" value="P:vesicle-mediated transport"/>
    <property type="evidence" value="ECO:0007669"/>
    <property type="project" value="InterPro"/>
</dbReference>
<reference evidence="8 9" key="1">
    <citation type="journal article" date="2016" name="Mol. Biol. Evol.">
        <title>Comparative Genomics of Early-Diverging Mushroom-Forming Fungi Provides Insights into the Origins of Lignocellulose Decay Capabilities.</title>
        <authorList>
            <person name="Nagy L.G."/>
            <person name="Riley R."/>
            <person name="Tritt A."/>
            <person name="Adam C."/>
            <person name="Daum C."/>
            <person name="Floudas D."/>
            <person name="Sun H."/>
            <person name="Yadav J.S."/>
            <person name="Pangilinan J."/>
            <person name="Larsson K.H."/>
            <person name="Matsuura K."/>
            <person name="Barry K."/>
            <person name="Labutti K."/>
            <person name="Kuo R."/>
            <person name="Ohm R.A."/>
            <person name="Bhattacharya S.S."/>
            <person name="Shirouzu T."/>
            <person name="Yoshinaga Y."/>
            <person name="Martin F.M."/>
            <person name="Grigoriev I.V."/>
            <person name="Hibbett D.S."/>
        </authorList>
    </citation>
    <scope>NUCLEOTIDE SEQUENCE [LARGE SCALE GENOMIC DNA]</scope>
    <source>
        <strain evidence="8 9">CBS 109695</strain>
    </source>
</reference>
<dbReference type="InterPro" id="IPR006977">
    <property type="entry name" value="Yip1_dom"/>
</dbReference>
<evidence type="ECO:0000256" key="1">
    <source>
        <dbReference type="ARBA" id="ARBA00004141"/>
    </source>
</evidence>
<dbReference type="OrthoDB" id="10256463at2759"/>
<evidence type="ECO:0000313" key="9">
    <source>
        <dbReference type="Proteomes" id="UP000076532"/>
    </source>
</evidence>
<keyword evidence="3 6" id="KW-0812">Transmembrane</keyword>
<feature type="transmembrane region" description="Helical" evidence="6">
    <location>
        <begin position="246"/>
        <end position="270"/>
    </location>
</feature>
<evidence type="ECO:0000256" key="6">
    <source>
        <dbReference type="RuleBase" id="RU361264"/>
    </source>
</evidence>
<name>A0A166G1W0_9AGAM</name>
<proteinExistence type="inferred from homology"/>